<dbReference type="EMBL" id="CP000111">
    <property type="protein sequence ID" value="ABB50404.1"/>
    <property type="molecule type" value="Genomic_DNA"/>
</dbReference>
<dbReference type="Proteomes" id="UP000002715">
    <property type="component" value="Chromosome"/>
</dbReference>
<organism evidence="1 2">
    <name type="scientific">Prochlorococcus marinus (strain MIT 9312)</name>
    <dbReference type="NCBI Taxonomy" id="74546"/>
    <lineage>
        <taxon>Bacteria</taxon>
        <taxon>Bacillati</taxon>
        <taxon>Cyanobacteriota</taxon>
        <taxon>Cyanophyceae</taxon>
        <taxon>Synechococcales</taxon>
        <taxon>Prochlorococcaceae</taxon>
        <taxon>Prochlorococcus</taxon>
    </lineage>
</organism>
<dbReference type="InterPro" id="IPR027417">
    <property type="entry name" value="P-loop_NTPase"/>
</dbReference>
<name>Q319P1_PROM9</name>
<dbReference type="KEGG" id="pmi:PMT9312_1344"/>
<reference evidence="2" key="1">
    <citation type="submission" date="2005-07" db="EMBL/GenBank/DDBJ databases">
        <title>Complete sequence of Prochlorococcus marinus str. MIT 9312.</title>
        <authorList>
            <consortium name="US DOE Joint Genome Institute"/>
            <person name="Copeland A."/>
            <person name="Lucas S."/>
            <person name="Lapidus A."/>
            <person name="Barry K."/>
            <person name="Detter J.C."/>
            <person name="Glavina T."/>
            <person name="Hammon N."/>
            <person name="Israni S."/>
            <person name="Pitluck S."/>
            <person name="Thiel J."/>
            <person name="Schmutz J."/>
            <person name="Larimer F."/>
            <person name="Land M."/>
            <person name="Kyrpides N."/>
            <person name="Lykidis A."/>
            <person name="Richardson P."/>
        </authorList>
    </citation>
    <scope>NUCLEOTIDE SEQUENCE [LARGE SCALE GENOMIC DNA]</scope>
    <source>
        <strain evidence="2">MIT 9312</strain>
    </source>
</reference>
<proteinExistence type="predicted"/>
<dbReference type="eggNOG" id="ENOG50342UZ">
    <property type="taxonomic scope" value="Bacteria"/>
</dbReference>
<evidence type="ECO:0000313" key="2">
    <source>
        <dbReference type="Proteomes" id="UP000002715"/>
    </source>
</evidence>
<accession>Q319P1</accession>
<protein>
    <recommendedName>
        <fullName evidence="3">Sulfotransferase family protein</fullName>
    </recommendedName>
</protein>
<dbReference type="RefSeq" id="WP_011376890.1">
    <property type="nucleotide sequence ID" value="NC_007577.1"/>
</dbReference>
<sequence>MFRYFIYKVKKYIKRSIFYIHFIAIKDYLVIPKNSTIIVHIGKTGGSSLFKSLKLLNLFHIYKVVHVRKVIYRKDLKYIILIRNPINRTISAFNYRYKNLIILKRNEDRFFNEKAILKKYKSLNNLAENLYFKNGRLNKKVSEEFKSIHHLNEDINFYLKDLLKKCSSKQILSVITQENLYEDALKTFNIECHAKEKVGNNSLNQIHLTDFASYNLREYLNKDYLQIEKLYKMGKLSNKNYKSLIC</sequence>
<dbReference type="Gene3D" id="3.40.50.300">
    <property type="entry name" value="P-loop containing nucleotide triphosphate hydrolases"/>
    <property type="match status" value="1"/>
</dbReference>
<dbReference type="HOGENOM" id="CLU_1128289_0_0_3"/>
<gene>
    <name evidence="1" type="ordered locus">PMT9312_1344</name>
</gene>
<dbReference type="AlphaFoldDB" id="Q319P1"/>
<dbReference type="SUPFAM" id="SSF52540">
    <property type="entry name" value="P-loop containing nucleoside triphosphate hydrolases"/>
    <property type="match status" value="1"/>
</dbReference>
<evidence type="ECO:0008006" key="3">
    <source>
        <dbReference type="Google" id="ProtNLM"/>
    </source>
</evidence>
<dbReference type="OrthoDB" id="9797480at2"/>
<evidence type="ECO:0000313" key="1">
    <source>
        <dbReference type="EMBL" id="ABB50404.1"/>
    </source>
</evidence>